<evidence type="ECO:0000313" key="3">
    <source>
        <dbReference type="EMBL" id="WOH10875.1"/>
    </source>
</evidence>
<keyword evidence="4" id="KW-1185">Reference proteome</keyword>
<evidence type="ECO:0000313" key="4">
    <source>
        <dbReference type="Proteomes" id="UP000077755"/>
    </source>
</evidence>
<feature type="domain" description="F-box" evidence="2">
    <location>
        <begin position="1"/>
        <end position="43"/>
    </location>
</feature>
<dbReference type="Pfam" id="PF00646">
    <property type="entry name" value="F-box"/>
    <property type="match status" value="1"/>
</dbReference>
<reference evidence="3" key="1">
    <citation type="journal article" date="2016" name="Nat. Genet.">
        <title>A high-quality carrot genome assembly provides new insights into carotenoid accumulation and asterid genome evolution.</title>
        <authorList>
            <person name="Iorizzo M."/>
            <person name="Ellison S."/>
            <person name="Senalik D."/>
            <person name="Zeng P."/>
            <person name="Satapoomin P."/>
            <person name="Huang J."/>
            <person name="Bowman M."/>
            <person name="Iovene M."/>
            <person name="Sanseverino W."/>
            <person name="Cavagnaro P."/>
            <person name="Yildiz M."/>
            <person name="Macko-Podgorni A."/>
            <person name="Moranska E."/>
            <person name="Grzebelus E."/>
            <person name="Grzebelus D."/>
            <person name="Ashrafi H."/>
            <person name="Zheng Z."/>
            <person name="Cheng S."/>
            <person name="Spooner D."/>
            <person name="Van Deynze A."/>
            <person name="Simon P."/>
        </authorList>
    </citation>
    <scope>NUCLEOTIDE SEQUENCE</scope>
    <source>
        <tissue evidence="3">Leaf</tissue>
    </source>
</reference>
<dbReference type="PROSITE" id="PS50181">
    <property type="entry name" value="FBOX"/>
    <property type="match status" value="1"/>
</dbReference>
<dbReference type="Proteomes" id="UP000077755">
    <property type="component" value="Chromosome 7"/>
</dbReference>
<reference evidence="3" key="2">
    <citation type="submission" date="2022-03" db="EMBL/GenBank/DDBJ databases">
        <title>Draft title - Genomic analysis of global carrot germplasm unveils the trajectory of domestication and the origin of high carotenoid orange carrot.</title>
        <authorList>
            <person name="Iorizzo M."/>
            <person name="Ellison S."/>
            <person name="Senalik D."/>
            <person name="Macko-Podgorni A."/>
            <person name="Grzebelus D."/>
            <person name="Bostan H."/>
            <person name="Rolling W."/>
            <person name="Curaba J."/>
            <person name="Simon P."/>
        </authorList>
    </citation>
    <scope>NUCLEOTIDE SEQUENCE</scope>
    <source>
        <tissue evidence="3">Leaf</tissue>
    </source>
</reference>
<proteinExistence type="predicted"/>
<dbReference type="Gene3D" id="1.20.1280.50">
    <property type="match status" value="1"/>
</dbReference>
<accession>A0AAF0XMJ5</accession>
<gene>
    <name evidence="3" type="ORF">DCAR_0730350</name>
</gene>
<evidence type="ECO:0000256" key="1">
    <source>
        <dbReference type="SAM" id="MobiDB-lite"/>
    </source>
</evidence>
<dbReference type="EMBL" id="CP093349">
    <property type="protein sequence ID" value="WOH10875.1"/>
    <property type="molecule type" value="Genomic_DNA"/>
</dbReference>
<dbReference type="InterPro" id="IPR017451">
    <property type="entry name" value="F-box-assoc_interact_dom"/>
</dbReference>
<feature type="region of interest" description="Disordered" evidence="1">
    <location>
        <begin position="333"/>
        <end position="365"/>
    </location>
</feature>
<name>A0AAF0XMJ5_DAUCS</name>
<dbReference type="AlphaFoldDB" id="A0AAF0XMJ5"/>
<dbReference type="PANTHER" id="PTHR31672">
    <property type="entry name" value="BNACNNG10540D PROTEIN"/>
    <property type="match status" value="1"/>
</dbReference>
<dbReference type="InterPro" id="IPR001810">
    <property type="entry name" value="F-box_dom"/>
</dbReference>
<dbReference type="Pfam" id="PF07734">
    <property type="entry name" value="FBA_1"/>
    <property type="match status" value="1"/>
</dbReference>
<dbReference type="InterPro" id="IPR006527">
    <property type="entry name" value="F-box-assoc_dom_typ1"/>
</dbReference>
<dbReference type="SUPFAM" id="SSF81383">
    <property type="entry name" value="F-box domain"/>
    <property type="match status" value="1"/>
</dbReference>
<dbReference type="InterPro" id="IPR036047">
    <property type="entry name" value="F-box-like_dom_sf"/>
</dbReference>
<dbReference type="NCBIfam" id="TIGR01640">
    <property type="entry name" value="F_box_assoc_1"/>
    <property type="match status" value="1"/>
</dbReference>
<protein>
    <recommendedName>
        <fullName evidence="2">F-box domain-containing protein</fullName>
    </recommendedName>
</protein>
<dbReference type="InterPro" id="IPR050796">
    <property type="entry name" value="SCF_F-box_component"/>
</dbReference>
<organism evidence="3 4">
    <name type="scientific">Daucus carota subsp. sativus</name>
    <name type="common">Carrot</name>
    <dbReference type="NCBI Taxonomy" id="79200"/>
    <lineage>
        <taxon>Eukaryota</taxon>
        <taxon>Viridiplantae</taxon>
        <taxon>Streptophyta</taxon>
        <taxon>Embryophyta</taxon>
        <taxon>Tracheophyta</taxon>
        <taxon>Spermatophyta</taxon>
        <taxon>Magnoliopsida</taxon>
        <taxon>eudicotyledons</taxon>
        <taxon>Gunneridae</taxon>
        <taxon>Pentapetalae</taxon>
        <taxon>asterids</taxon>
        <taxon>campanulids</taxon>
        <taxon>Apiales</taxon>
        <taxon>Apiaceae</taxon>
        <taxon>Apioideae</taxon>
        <taxon>Scandiceae</taxon>
        <taxon>Daucinae</taxon>
        <taxon>Daucus</taxon>
        <taxon>Daucus sect. Daucus</taxon>
    </lineage>
</organism>
<evidence type="ECO:0000259" key="2">
    <source>
        <dbReference type="PROSITE" id="PS50181"/>
    </source>
</evidence>
<dbReference type="CDD" id="cd22157">
    <property type="entry name" value="F-box_AtFBW1-like"/>
    <property type="match status" value="1"/>
</dbReference>
<sequence length="365" mass="41831">MSLPNELIDEILCRVPVKYLIRCRCVLKEWCSIIDSNAFIEKHSKRTSECNLDRGVVISGDGIGKVFLTDVEALRDENVDVIELDDGFVSGAEFVGVSNGLICLCMENKSEFVVCNPSTRKYRKLPRVPRMFGKEFEGVEVPLYGFGYDRVNDDYKVVKIGECEKCTVVVVYSLKSNSWKGFRILGFVGGALQWMTIKYPRTCCGIVFGIDLGLEQYKEDLFPDVHGTFVCLVYVGESLCITDNYSESHTDVWLMNTHGEGNPWYKAFTFIRPVAFSNNKKDVLLEVDRKKLLWYDLEKKSVKNVTINGIPIKFDTHLYTESLYQLTEVKRLQKPKPSQDKKQKKQQNKGYNMDDFLSKGFKLKL</sequence>
<dbReference type="PANTHER" id="PTHR31672:SF13">
    <property type="entry name" value="F-BOX PROTEIN CPR30-LIKE"/>
    <property type="match status" value="1"/>
</dbReference>
<dbReference type="SMART" id="SM00256">
    <property type="entry name" value="FBOX"/>
    <property type="match status" value="1"/>
</dbReference>